<accession>A0A5B8UDN5</accession>
<dbReference type="OrthoDB" id="678342at2"/>
<organism evidence="1 2">
    <name type="scientific">Flavisolibacter ginsenosidimutans</name>
    <dbReference type="NCBI Taxonomy" id="661481"/>
    <lineage>
        <taxon>Bacteria</taxon>
        <taxon>Pseudomonadati</taxon>
        <taxon>Bacteroidota</taxon>
        <taxon>Chitinophagia</taxon>
        <taxon>Chitinophagales</taxon>
        <taxon>Chitinophagaceae</taxon>
        <taxon>Flavisolibacter</taxon>
    </lineage>
</organism>
<dbReference type="KEGG" id="fgg:FSB75_00985"/>
<protein>
    <submittedName>
        <fullName evidence="1">Uncharacterized protein</fullName>
    </submittedName>
</protein>
<name>A0A5B8UDN5_9BACT</name>
<dbReference type="Proteomes" id="UP000321204">
    <property type="component" value="Chromosome"/>
</dbReference>
<proteinExistence type="predicted"/>
<dbReference type="EMBL" id="CP042433">
    <property type="protein sequence ID" value="QEC54532.1"/>
    <property type="molecule type" value="Genomic_DNA"/>
</dbReference>
<dbReference type="AlphaFoldDB" id="A0A5B8UDN5"/>
<sequence>MVEKHSVGGKDVWIKVDPRPVHRENPNVIPTEYFTATIFFKEPTENESGGETITEDGEAKLFESPVAALSFARKAAEKKQPEQLE</sequence>
<evidence type="ECO:0000313" key="2">
    <source>
        <dbReference type="Proteomes" id="UP000321204"/>
    </source>
</evidence>
<gene>
    <name evidence="1" type="ORF">FSB75_00985</name>
</gene>
<reference evidence="1 2" key="1">
    <citation type="journal article" date="2015" name="Int. J. Syst. Evol. Microbiol.">
        <title>Flavisolibacter ginsenosidimutans sp. nov., with ginsenoside-converting activity isolated from soil used for cultivating ginseng.</title>
        <authorList>
            <person name="Zhao Y."/>
            <person name="Liu Q."/>
            <person name="Kang M.S."/>
            <person name="Jin F."/>
            <person name="Yu H."/>
            <person name="Im W.T."/>
        </authorList>
    </citation>
    <scope>NUCLEOTIDE SEQUENCE [LARGE SCALE GENOMIC DNA]</scope>
    <source>
        <strain evidence="1 2">Gsoil 636</strain>
    </source>
</reference>
<evidence type="ECO:0000313" key="1">
    <source>
        <dbReference type="EMBL" id="QEC54532.1"/>
    </source>
</evidence>
<dbReference type="RefSeq" id="WP_146781549.1">
    <property type="nucleotide sequence ID" value="NZ_BAABIO010000006.1"/>
</dbReference>
<keyword evidence="2" id="KW-1185">Reference proteome</keyword>